<reference evidence="1 2" key="1">
    <citation type="submission" date="2019-06" db="EMBL/GenBank/DDBJ databases">
        <title>Paenimaribius caenipelagi gen. nov., sp. nov., isolated from a tidal flat.</title>
        <authorList>
            <person name="Yoon J.-H."/>
        </authorList>
    </citation>
    <scope>NUCLEOTIDE SEQUENCE [LARGE SCALE GENOMIC DNA]</scope>
    <source>
        <strain evidence="1 2">JBTF-M29</strain>
    </source>
</reference>
<dbReference type="AlphaFoldDB" id="A0A547PR95"/>
<dbReference type="RefSeq" id="WP_142835400.1">
    <property type="nucleotide sequence ID" value="NZ_VFSV01000027.1"/>
</dbReference>
<keyword evidence="2" id="KW-1185">Reference proteome</keyword>
<sequence>MAKIKTAPEFDIVLIGQKGRVGYEAGLFVASLRQSDPDFAGRVIILEPQEGGAWAEDPRMPEDLRELFTGTLDAEIRPFDAKHFGAHYPVGNKIEGLQALDADRPFVFFDSDTLVTGKISKIAFDFDRPAASMRRIGTWPQLEIYGPGYNEIWGSLYRKAGLDFEGSLDVSQPDEYWERYLYFNAGWFFGRSGPEFGELFLKHALMIRDNPTEESLLQELNPWLDQAALPLTIHALGGGRPGPELAGLDGDITTHYRTFPLLYARESDAAVAAAEAAMSSNKVKKVLKQHEPILRFVLQNKGQKARKMFDQANLPRKEQAIRNRLKSANLWMR</sequence>
<dbReference type="OrthoDB" id="7684392at2"/>
<evidence type="ECO:0000313" key="1">
    <source>
        <dbReference type="EMBL" id="TRD16666.1"/>
    </source>
</evidence>
<accession>A0A547PR95</accession>
<dbReference type="EMBL" id="VFSV01000027">
    <property type="protein sequence ID" value="TRD16666.1"/>
    <property type="molecule type" value="Genomic_DNA"/>
</dbReference>
<name>A0A547PR95_9RHOB</name>
<comment type="caution">
    <text evidence="1">The sequence shown here is derived from an EMBL/GenBank/DDBJ whole genome shotgun (WGS) entry which is preliminary data.</text>
</comment>
<proteinExistence type="predicted"/>
<evidence type="ECO:0000313" key="2">
    <source>
        <dbReference type="Proteomes" id="UP000318590"/>
    </source>
</evidence>
<dbReference type="Proteomes" id="UP000318590">
    <property type="component" value="Unassembled WGS sequence"/>
</dbReference>
<protein>
    <submittedName>
        <fullName evidence="1">Uncharacterized protein</fullName>
    </submittedName>
</protein>
<gene>
    <name evidence="1" type="ORF">FEV53_13765</name>
</gene>
<organism evidence="1 2">
    <name type="scientific">Palleronia caenipelagi</name>
    <dbReference type="NCBI Taxonomy" id="2489174"/>
    <lineage>
        <taxon>Bacteria</taxon>
        <taxon>Pseudomonadati</taxon>
        <taxon>Pseudomonadota</taxon>
        <taxon>Alphaproteobacteria</taxon>
        <taxon>Rhodobacterales</taxon>
        <taxon>Roseobacteraceae</taxon>
        <taxon>Palleronia</taxon>
    </lineage>
</organism>